<gene>
    <name evidence="2" type="ORF">BDK51DRAFT_38001</name>
</gene>
<dbReference type="EMBL" id="KZ998122">
    <property type="protein sequence ID" value="RKO86527.1"/>
    <property type="molecule type" value="Genomic_DNA"/>
</dbReference>
<feature type="region of interest" description="Disordered" evidence="1">
    <location>
        <begin position="341"/>
        <end position="455"/>
    </location>
</feature>
<proteinExistence type="predicted"/>
<feature type="region of interest" description="Disordered" evidence="1">
    <location>
        <begin position="704"/>
        <end position="739"/>
    </location>
</feature>
<feature type="region of interest" description="Disordered" evidence="1">
    <location>
        <begin position="467"/>
        <end position="491"/>
    </location>
</feature>
<evidence type="ECO:0000313" key="2">
    <source>
        <dbReference type="EMBL" id="RKO86527.1"/>
    </source>
</evidence>
<reference evidence="3" key="1">
    <citation type="journal article" date="2018" name="Nat. Microbiol.">
        <title>Leveraging single-cell genomics to expand the fungal tree of life.</title>
        <authorList>
            <person name="Ahrendt S.R."/>
            <person name="Quandt C.A."/>
            <person name="Ciobanu D."/>
            <person name="Clum A."/>
            <person name="Salamov A."/>
            <person name="Andreopoulos B."/>
            <person name="Cheng J.F."/>
            <person name="Woyke T."/>
            <person name="Pelin A."/>
            <person name="Henrissat B."/>
            <person name="Reynolds N.K."/>
            <person name="Benny G.L."/>
            <person name="Smith M.E."/>
            <person name="James T.Y."/>
            <person name="Grigoriev I.V."/>
        </authorList>
    </citation>
    <scope>NUCLEOTIDE SEQUENCE [LARGE SCALE GENOMIC DNA]</scope>
</reference>
<evidence type="ECO:0000256" key="1">
    <source>
        <dbReference type="SAM" id="MobiDB-lite"/>
    </source>
</evidence>
<protein>
    <submittedName>
        <fullName evidence="2">Uncharacterized protein</fullName>
    </submittedName>
</protein>
<keyword evidence="3" id="KW-1185">Reference proteome</keyword>
<accession>A0A4V1IQH0</accession>
<feature type="region of interest" description="Disordered" evidence="1">
    <location>
        <begin position="1"/>
        <end position="31"/>
    </location>
</feature>
<sequence length="900" mass="94967">MISGHGLERDDGGEEESRKANHGGAPACPPRRGRLSDVTVCAASPIIDGRGPVERPRRWELCLILLGCCEWSGSRGPRPTPTQTDSGTLFVSGVCRSRRVAPRREQPRIASLKRLLFATLLLPVLALPQTWAPDVVKLERRHLLPRQSTTPCLDTATVTGPSPNASNPFVTAGDGFEQGIQLDTSSAGAGVYLCEFTVSIGAGANPAAVARLDLFSGVTPLFDVVVGNATPFASALASPTIDQTLVFNLCNNPAAFLANGSRTILAVSLVSNPPVSLLFNEGQVGNLFGPDFSPFVALQAGMDFTLAASGTAPTCQASAASSVTTVTGSIVGSSTSASTATATASATAADTTTTITTSSTASATTTPSTTTTNTTTLPPATETTSDVSTTTSSSVSTITTAPPTETTPAFTSSTSTTTTAPATEALSTTTSSSFTPTTAPATETTALTSSSSTATMAPVTTTTVALSTSTTTTETTSALMSSSSTATTTPATESTFAFSTATSSSSTIKTAPATETTAALTSSSSTTTTAPLVVAQSSFLNGIGADHDDDEDYRRHHYDDRRNDYADNHHHHHHDYDILHNEHHVHHHPDHDHHDDCCHHSRGDHHLLLHHRDDRVLDHYHDNCCHHSSLLNDHCRDHYHLLHHHCGDLHDLLHHCGDHHHILHHRDDRILDDDHCDCHRNHSADRGNDHPVLADFNFAVDPHALGNSGDHDNGGAYHGDGDHRDSGARHNARGSDNAVSRVLRPRDRHATPVPMRASDRRRLPMHQHDAPATVFRARVRQMRASPVADGGAHPRVAEWPVSAWDRMRGGRGWVPADSGCRGLPGASGAVVWRPSDSTEIPVLGNCSSALPSTGCSQFKPSNIPEFSSCPAACDAIPGIGPGTSMKAGREVGHAKSGSMG</sequence>
<evidence type="ECO:0000313" key="3">
    <source>
        <dbReference type="Proteomes" id="UP000269721"/>
    </source>
</evidence>
<organism evidence="2 3">
    <name type="scientific">Blyttiomyces helicus</name>
    <dbReference type="NCBI Taxonomy" id="388810"/>
    <lineage>
        <taxon>Eukaryota</taxon>
        <taxon>Fungi</taxon>
        <taxon>Fungi incertae sedis</taxon>
        <taxon>Chytridiomycota</taxon>
        <taxon>Chytridiomycota incertae sedis</taxon>
        <taxon>Chytridiomycetes</taxon>
        <taxon>Chytridiomycetes incertae sedis</taxon>
        <taxon>Blyttiomyces</taxon>
    </lineage>
</organism>
<feature type="compositionally biased region" description="Basic and acidic residues" evidence="1">
    <location>
        <begin position="709"/>
        <end position="728"/>
    </location>
</feature>
<feature type="compositionally biased region" description="Basic and acidic residues" evidence="1">
    <location>
        <begin position="1"/>
        <end position="19"/>
    </location>
</feature>
<name>A0A4V1IQH0_9FUNG</name>
<dbReference type="Proteomes" id="UP000269721">
    <property type="component" value="Unassembled WGS sequence"/>
</dbReference>
<dbReference type="AlphaFoldDB" id="A0A4V1IQH0"/>